<dbReference type="InterPro" id="IPR027417">
    <property type="entry name" value="P-loop_NTPase"/>
</dbReference>
<dbReference type="Pfam" id="PF00005">
    <property type="entry name" value="ABC_tran"/>
    <property type="match status" value="1"/>
</dbReference>
<dbReference type="SMART" id="SM00382">
    <property type="entry name" value="AAA"/>
    <property type="match status" value="1"/>
</dbReference>
<dbReference type="PANTHER" id="PTHR42939">
    <property type="entry name" value="ABC TRANSPORTER ATP-BINDING PROTEIN ALBC-RELATED"/>
    <property type="match status" value="1"/>
</dbReference>
<evidence type="ECO:0000256" key="1">
    <source>
        <dbReference type="ARBA" id="ARBA00022448"/>
    </source>
</evidence>
<dbReference type="InterPro" id="IPR051782">
    <property type="entry name" value="ABC_Transporter_VariousFunc"/>
</dbReference>
<dbReference type="PROSITE" id="PS00211">
    <property type="entry name" value="ABC_TRANSPORTER_1"/>
    <property type="match status" value="1"/>
</dbReference>
<dbReference type="GO" id="GO:0016887">
    <property type="term" value="F:ATP hydrolysis activity"/>
    <property type="evidence" value="ECO:0007669"/>
    <property type="project" value="InterPro"/>
</dbReference>
<dbReference type="PANTHER" id="PTHR42939:SF1">
    <property type="entry name" value="ABC TRANSPORTER ATP-BINDING PROTEIN ALBC-RELATED"/>
    <property type="match status" value="1"/>
</dbReference>
<gene>
    <name evidence="5" type="ORF">JR347_08410</name>
</gene>
<dbReference type="SUPFAM" id="SSF52540">
    <property type="entry name" value="P-loop containing nucleoside triphosphate hydrolases"/>
    <property type="match status" value="1"/>
</dbReference>
<keyword evidence="6" id="KW-1185">Reference proteome</keyword>
<organism evidence="5 6">
    <name type="scientific">Fulvivirga lutea</name>
    <dbReference type="NCBI Taxonomy" id="2810512"/>
    <lineage>
        <taxon>Bacteria</taxon>
        <taxon>Pseudomonadati</taxon>
        <taxon>Bacteroidota</taxon>
        <taxon>Cytophagia</taxon>
        <taxon>Cytophagales</taxon>
        <taxon>Fulvivirgaceae</taxon>
        <taxon>Fulvivirga</taxon>
    </lineage>
</organism>
<evidence type="ECO:0000313" key="6">
    <source>
        <dbReference type="Proteomes" id="UP000662783"/>
    </source>
</evidence>
<dbReference type="Gene3D" id="3.40.50.300">
    <property type="entry name" value="P-loop containing nucleotide triphosphate hydrolases"/>
    <property type="match status" value="1"/>
</dbReference>
<dbReference type="GO" id="GO:0005524">
    <property type="term" value="F:ATP binding"/>
    <property type="evidence" value="ECO:0007669"/>
    <property type="project" value="UniProtKB-KW"/>
</dbReference>
<evidence type="ECO:0000256" key="2">
    <source>
        <dbReference type="ARBA" id="ARBA00022741"/>
    </source>
</evidence>
<evidence type="ECO:0000256" key="3">
    <source>
        <dbReference type="ARBA" id="ARBA00022840"/>
    </source>
</evidence>
<keyword evidence="2" id="KW-0547">Nucleotide-binding</keyword>
<dbReference type="InterPro" id="IPR017871">
    <property type="entry name" value="ABC_transporter-like_CS"/>
</dbReference>
<feature type="domain" description="ABC transporter" evidence="4">
    <location>
        <begin position="3"/>
        <end position="202"/>
    </location>
</feature>
<dbReference type="KEGG" id="fuv:JR347_08410"/>
<accession>A0A974WMN8</accession>
<keyword evidence="1" id="KW-0813">Transport</keyword>
<dbReference type="Proteomes" id="UP000662783">
    <property type="component" value="Chromosome"/>
</dbReference>
<dbReference type="InterPro" id="IPR003593">
    <property type="entry name" value="AAA+_ATPase"/>
</dbReference>
<protein>
    <submittedName>
        <fullName evidence="5">ABC transporter ATP-binding protein</fullName>
    </submittedName>
</protein>
<name>A0A974WMN8_9BACT</name>
<proteinExistence type="predicted"/>
<dbReference type="PROSITE" id="PS50893">
    <property type="entry name" value="ABC_TRANSPORTER_2"/>
    <property type="match status" value="1"/>
</dbReference>
<evidence type="ECO:0000313" key="5">
    <source>
        <dbReference type="EMBL" id="QSE99095.1"/>
    </source>
</evidence>
<evidence type="ECO:0000259" key="4">
    <source>
        <dbReference type="PROSITE" id="PS50893"/>
    </source>
</evidence>
<reference evidence="5" key="1">
    <citation type="submission" date="2021-02" db="EMBL/GenBank/DDBJ databases">
        <title>Fulvivirga sp. S481 isolated from sea water.</title>
        <authorList>
            <person name="Bae S.S."/>
            <person name="Baek K."/>
        </authorList>
    </citation>
    <scope>NUCLEOTIDE SEQUENCE</scope>
    <source>
        <strain evidence="5">S481</strain>
    </source>
</reference>
<dbReference type="InterPro" id="IPR003439">
    <property type="entry name" value="ABC_transporter-like_ATP-bd"/>
</dbReference>
<dbReference type="RefSeq" id="WP_205723606.1">
    <property type="nucleotide sequence ID" value="NZ_CP070608.1"/>
</dbReference>
<dbReference type="EMBL" id="CP070608">
    <property type="protein sequence ID" value="QSE99095.1"/>
    <property type="molecule type" value="Genomic_DNA"/>
</dbReference>
<dbReference type="AlphaFoldDB" id="A0A974WMN8"/>
<keyword evidence="3 5" id="KW-0067">ATP-binding</keyword>
<sequence length="207" mass="23608">MEIVLKDVAKRFNREILFESLNYTFKSGESTAIVGPNGSGKSTLLQLIAGNQLPSSGEISYNDNGSNIPVEDIFNHISFAAPYLELIEEFTLLEQIQFHFKFKPIRSGETINSLIEYSFFDDHKHKFIKNFSSGMKQRLKLALAFFSNTEILLLDEPTTNLDKKGSEWFFSELNKMDGSRLLILASNQEIEYKNCHSMLNLADFKVC</sequence>